<feature type="domain" description="Bacterial repeat" evidence="8">
    <location>
        <begin position="843"/>
        <end position="908"/>
    </location>
</feature>
<dbReference type="PROSITE" id="PS51892">
    <property type="entry name" value="SUBTILASE"/>
    <property type="match status" value="1"/>
</dbReference>
<name>A0A330L2Y0_9BACT</name>
<dbReference type="InterPro" id="IPR034204">
    <property type="entry name" value="PfSUB1-like_cat_dom"/>
</dbReference>
<feature type="active site" description="Charge relay system" evidence="5 6">
    <location>
        <position position="597"/>
    </location>
</feature>
<dbReference type="Pfam" id="PF00082">
    <property type="entry name" value="Peptidase_S8"/>
    <property type="match status" value="2"/>
</dbReference>
<evidence type="ECO:0000256" key="2">
    <source>
        <dbReference type="ARBA" id="ARBA00022670"/>
    </source>
</evidence>
<feature type="domain" description="Bacterial repeat" evidence="8">
    <location>
        <begin position="756"/>
        <end position="822"/>
    </location>
</feature>
<dbReference type="InParanoid" id="A0A330L2Y0"/>
<keyword evidence="2 6" id="KW-0645">Protease</keyword>
<dbReference type="PROSITE" id="PS00136">
    <property type="entry name" value="SUBTILASE_ASP"/>
    <property type="match status" value="1"/>
</dbReference>
<dbReference type="InterPro" id="IPR044060">
    <property type="entry name" value="Bacterial_rp_domain"/>
</dbReference>
<dbReference type="Pfam" id="PF18998">
    <property type="entry name" value="Flg_new_2"/>
    <property type="match status" value="4"/>
</dbReference>
<evidence type="ECO:0000313" key="10">
    <source>
        <dbReference type="EMBL" id="SPP64166.1"/>
    </source>
</evidence>
<keyword evidence="4 6" id="KW-0720">Serine protease</keyword>
<dbReference type="Gene3D" id="3.40.50.200">
    <property type="entry name" value="Peptidase S8/S53 domain"/>
    <property type="match status" value="2"/>
</dbReference>
<dbReference type="GO" id="GO:0006508">
    <property type="term" value="P:proteolysis"/>
    <property type="evidence" value="ECO:0007669"/>
    <property type="project" value="UniProtKB-KW"/>
</dbReference>
<evidence type="ECO:0000256" key="1">
    <source>
        <dbReference type="ARBA" id="ARBA00011073"/>
    </source>
</evidence>
<dbReference type="GO" id="GO:0004252">
    <property type="term" value="F:serine-type endopeptidase activity"/>
    <property type="evidence" value="ECO:0007669"/>
    <property type="project" value="UniProtKB-UniRule"/>
</dbReference>
<dbReference type="PANTHER" id="PTHR43806:SF11">
    <property type="entry name" value="CEREVISIN-RELATED"/>
    <property type="match status" value="1"/>
</dbReference>
<dbReference type="InterPro" id="IPR050131">
    <property type="entry name" value="Peptidase_S8_subtilisin-like"/>
</dbReference>
<dbReference type="Proteomes" id="UP000248168">
    <property type="component" value="Unassembled WGS sequence"/>
</dbReference>
<feature type="domain" description="Bacterial repeat" evidence="8">
    <location>
        <begin position="941"/>
        <end position="995"/>
    </location>
</feature>
<sequence length="1046" mass="105329">MASRRSWASSKDRVDNYWSRRLATRISLGSLVALSALWCVWASAEPVRITRPDHGVTSISSGPNAHGRYKDGEVIVKFRDGASAATIAAAETKTGTHAMKSFAAGSHRLHHLKLGKGVSVEDALATYRQDPAVEYAEPNYIYELAGIPNDPLFSQLWGLHNTGQAVRGVTGTAGADIHAAEAWDITTGSSSVIIAVVDTGIAYDHPDLASNMWTNPGEIPNDGVDNDGNGYVDDYYGYDFFNNDSDPMDVVHFPAGMLGHGTGLSGTMAAAGNNSLGISGVMQRAKLMALKAGSGMAFDGVTAAGFIPAGNYAIAKGARVINASFGRLGGACSQAEYNMLSSANVAGVMVLAAAGNNAQDNDLVPWYPAQYSLTTPCGPALPNIIAVAATNQNDGLSYFSSFGATSVQIAAPGTDETYSTYPTQNVTNVLLHDFDSNPNLLGYTFSGTNNSWGFTNVQAASPPNSLTDSSGGNYLNNTNSFATGPVFSTVGRHGCLLIGDVRLASAGNGDGILVQASGDGGTTWTTGNKFTSSSAGLFRNRPLEEIRDGNLSDRFRINFFSDASGTDDGAYLDNLRVDCVSGSPSGATDYGFTGGTSAATAHVTGVVGLLLSVNPNLTVAQIRNAIINTGDVLPSLAGKTLTGRRLNARAALDSVSAFAVTVNKAGTGLGAVTSAPNGINCGATCNVSFPAGSSATLTAIPALGSVFSGWSGGGCTGILTCSLSTTSSVTATFTLAPPAPFTVTVSKNGAGSGTVTSAQPGNNGGINCGATCTDQFSQGTTVALTATPVAGSVFSGWNGSNCVGTGTCQLTGDATVTATFTLAPPAPFTVTVSKSGVGSGTVTSAPPGNNGGINCGAICTDQFSQGTTVTLTATPAAGSVFSGWNGGNCVGTGTCQLTGDVTVTATFALPPPLNTFTVTVSTVGTGSGVVTSTPVGINCGMGAASCSGNFTNLTSVTLTATVNSGSTFTGWSGGGCTGVGPCDVTTAATVTATFDSLSSGGGGPQGSSGGGGGCTIAPAGSNDAFMPSLLLLTLGALCWRARSRDC</sequence>
<dbReference type="InterPro" id="IPR054399">
    <property type="entry name" value="Fervidolysin-like_N_prodom"/>
</dbReference>
<evidence type="ECO:0000256" key="3">
    <source>
        <dbReference type="ARBA" id="ARBA00022801"/>
    </source>
</evidence>
<keyword evidence="3 6" id="KW-0378">Hydrolase</keyword>
<dbReference type="NCBIfam" id="NF033191">
    <property type="entry name" value="JDVT-CTERM"/>
    <property type="match status" value="1"/>
</dbReference>
<feature type="active site" description="Charge relay system" evidence="5 6">
    <location>
        <position position="198"/>
    </location>
</feature>
<evidence type="ECO:0000313" key="11">
    <source>
        <dbReference type="Proteomes" id="UP000248168"/>
    </source>
</evidence>
<dbReference type="PANTHER" id="PTHR43806">
    <property type="entry name" value="PEPTIDASE S8"/>
    <property type="match status" value="1"/>
</dbReference>
<dbReference type="PRINTS" id="PR00723">
    <property type="entry name" value="SUBTILISIN"/>
</dbReference>
<evidence type="ECO:0000256" key="5">
    <source>
        <dbReference type="PIRSR" id="PIRSR615500-1"/>
    </source>
</evidence>
<dbReference type="Pfam" id="PF22148">
    <property type="entry name" value="Fervidolysin_NPro-like"/>
    <property type="match status" value="1"/>
</dbReference>
<evidence type="ECO:0000256" key="6">
    <source>
        <dbReference type="PROSITE-ProRule" id="PRU01240"/>
    </source>
</evidence>
<dbReference type="EC" id="3.4.21.66" evidence="10"/>
<keyword evidence="11" id="KW-1185">Reference proteome</keyword>
<accession>A0A330L2Y0</accession>
<gene>
    <name evidence="10" type="ORF">NITLEN_100036</name>
</gene>
<organism evidence="10 11">
    <name type="scientific">Nitrospira lenta</name>
    <dbReference type="NCBI Taxonomy" id="1436998"/>
    <lineage>
        <taxon>Bacteria</taxon>
        <taxon>Pseudomonadati</taxon>
        <taxon>Nitrospirota</taxon>
        <taxon>Nitrospiria</taxon>
        <taxon>Nitrospirales</taxon>
        <taxon>Nitrospiraceae</taxon>
        <taxon>Nitrospira</taxon>
    </lineage>
</organism>
<dbReference type="SUPFAM" id="SSF52743">
    <property type="entry name" value="Subtilisin-like"/>
    <property type="match status" value="1"/>
</dbReference>
<protein>
    <submittedName>
        <fullName evidence="10">Putative Thermitase</fullName>
        <ecNumber evidence="10">3.4.21.66</ecNumber>
    </submittedName>
</protein>
<dbReference type="InterPro" id="IPR000209">
    <property type="entry name" value="Peptidase_S8/S53_dom"/>
</dbReference>
<evidence type="ECO:0000256" key="4">
    <source>
        <dbReference type="ARBA" id="ARBA00022825"/>
    </source>
</evidence>
<evidence type="ECO:0000259" key="9">
    <source>
        <dbReference type="Pfam" id="PF22148"/>
    </source>
</evidence>
<feature type="domain" description="Bacterial repeat" evidence="8">
    <location>
        <begin position="683"/>
        <end position="735"/>
    </location>
</feature>
<dbReference type="InterPro" id="IPR023827">
    <property type="entry name" value="Peptidase_S8_Asp-AS"/>
</dbReference>
<evidence type="ECO:0000259" key="8">
    <source>
        <dbReference type="Pfam" id="PF18998"/>
    </source>
</evidence>
<dbReference type="AlphaFoldDB" id="A0A330L2Y0"/>
<comment type="similarity">
    <text evidence="1 6">Belongs to the peptidase S8 family.</text>
</comment>
<dbReference type="InterPro" id="IPR036852">
    <property type="entry name" value="Peptidase_S8/S53_dom_sf"/>
</dbReference>
<feature type="domain" description="Peptidase S8/S53" evidence="7">
    <location>
        <begin position="582"/>
        <end position="630"/>
    </location>
</feature>
<feature type="domain" description="Fervidolysin-like N-terminal prodomain" evidence="9">
    <location>
        <begin position="63"/>
        <end position="139"/>
    </location>
</feature>
<feature type="domain" description="Peptidase S8/S53" evidence="7">
    <location>
        <begin position="190"/>
        <end position="420"/>
    </location>
</feature>
<dbReference type="InterPro" id="IPR015500">
    <property type="entry name" value="Peptidase_S8_subtilisin-rel"/>
</dbReference>
<dbReference type="EMBL" id="OUNR01000002">
    <property type="protein sequence ID" value="SPP64166.1"/>
    <property type="molecule type" value="Genomic_DNA"/>
</dbReference>
<feature type="active site" description="Charge relay system" evidence="5 6">
    <location>
        <position position="260"/>
    </location>
</feature>
<proteinExistence type="inferred from homology"/>
<evidence type="ECO:0000259" key="7">
    <source>
        <dbReference type="Pfam" id="PF00082"/>
    </source>
</evidence>
<dbReference type="CDD" id="cd07473">
    <property type="entry name" value="Peptidases_S8_Subtilisin_like"/>
    <property type="match status" value="1"/>
</dbReference>
<reference evidence="11" key="1">
    <citation type="submission" date="2018-04" db="EMBL/GenBank/DDBJ databases">
        <authorList>
            <person name="Lucker S."/>
            <person name="Sakoula D."/>
        </authorList>
    </citation>
    <scope>NUCLEOTIDE SEQUENCE [LARGE SCALE GENOMIC DNA]</scope>
</reference>